<keyword evidence="8" id="KW-1185">Reference proteome</keyword>
<reference evidence="8" key="2">
    <citation type="submission" date="2016-03" db="EMBL/GenBank/DDBJ databases">
        <authorList>
            <person name="Ploux O."/>
        </authorList>
    </citation>
    <scope>NUCLEOTIDE SEQUENCE [LARGE SCALE GENOMIC DNA]</scope>
    <source>
        <strain evidence="8">PP9</strain>
    </source>
</reference>
<name>A0A143HCT2_9BACL</name>
<feature type="region of interest" description="Disordered" evidence="4">
    <location>
        <begin position="26"/>
        <end position="48"/>
    </location>
</feature>
<evidence type="ECO:0000256" key="2">
    <source>
        <dbReference type="ARBA" id="ARBA00022448"/>
    </source>
</evidence>
<dbReference type="PANTHER" id="PTHR30290:SF9">
    <property type="entry name" value="OLIGOPEPTIDE-BINDING PROTEIN APPA"/>
    <property type="match status" value="1"/>
</dbReference>
<evidence type="ECO:0000256" key="1">
    <source>
        <dbReference type="ARBA" id="ARBA00005695"/>
    </source>
</evidence>
<dbReference type="GO" id="GO:0015833">
    <property type="term" value="P:peptide transport"/>
    <property type="evidence" value="ECO:0007669"/>
    <property type="project" value="TreeGrafter"/>
</dbReference>
<dbReference type="Gene3D" id="3.10.105.10">
    <property type="entry name" value="Dipeptide-binding Protein, Domain 3"/>
    <property type="match status" value="1"/>
</dbReference>
<evidence type="ECO:0000256" key="3">
    <source>
        <dbReference type="ARBA" id="ARBA00022729"/>
    </source>
</evidence>
<protein>
    <submittedName>
        <fullName evidence="7">ABC transporter substrate-binding protein</fullName>
    </submittedName>
</protein>
<feature type="chain" id="PRO_5039471303" evidence="5">
    <location>
        <begin position="21"/>
        <end position="602"/>
    </location>
</feature>
<feature type="domain" description="Solute-binding protein family 5" evidence="6">
    <location>
        <begin position="118"/>
        <end position="511"/>
    </location>
</feature>
<dbReference type="Proteomes" id="UP000076021">
    <property type="component" value="Chromosome"/>
</dbReference>
<dbReference type="OrthoDB" id="9796817at2"/>
<dbReference type="EMBL" id="CP014806">
    <property type="protein sequence ID" value="AMW99558.1"/>
    <property type="molecule type" value="Genomic_DNA"/>
</dbReference>
<proteinExistence type="inferred from homology"/>
<feature type="signal peptide" evidence="5">
    <location>
        <begin position="1"/>
        <end position="20"/>
    </location>
</feature>
<dbReference type="GO" id="GO:0042597">
    <property type="term" value="C:periplasmic space"/>
    <property type="evidence" value="ECO:0007669"/>
    <property type="project" value="UniProtKB-ARBA"/>
</dbReference>
<evidence type="ECO:0000313" key="7">
    <source>
        <dbReference type="EMBL" id="AMW99558.1"/>
    </source>
</evidence>
<dbReference type="InterPro" id="IPR000914">
    <property type="entry name" value="SBP_5_dom"/>
</dbReference>
<dbReference type="STRING" id="241244.ATY39_08860"/>
<keyword evidence="3 5" id="KW-0732">Signal</keyword>
<evidence type="ECO:0000256" key="4">
    <source>
        <dbReference type="SAM" id="MobiDB-lite"/>
    </source>
</evidence>
<dbReference type="AlphaFoldDB" id="A0A143HCT2"/>
<dbReference type="RefSeq" id="WP_066788721.1">
    <property type="nucleotide sequence ID" value="NZ_CP014806.1"/>
</dbReference>
<feature type="compositionally biased region" description="Basic and acidic residues" evidence="4">
    <location>
        <begin position="28"/>
        <end position="46"/>
    </location>
</feature>
<organism evidence="7 8">
    <name type="scientific">Rummeliibacillus stabekisii</name>
    <dbReference type="NCBI Taxonomy" id="241244"/>
    <lineage>
        <taxon>Bacteria</taxon>
        <taxon>Bacillati</taxon>
        <taxon>Bacillota</taxon>
        <taxon>Bacilli</taxon>
        <taxon>Bacillales</taxon>
        <taxon>Caryophanaceae</taxon>
        <taxon>Rummeliibacillus</taxon>
    </lineage>
</organism>
<evidence type="ECO:0000313" key="8">
    <source>
        <dbReference type="Proteomes" id="UP000076021"/>
    </source>
</evidence>
<dbReference type="PANTHER" id="PTHR30290">
    <property type="entry name" value="PERIPLASMIC BINDING COMPONENT OF ABC TRANSPORTER"/>
    <property type="match status" value="1"/>
</dbReference>
<accession>A0A143HCT2</accession>
<dbReference type="KEGG" id="rst:ATY39_08860"/>
<evidence type="ECO:0000256" key="5">
    <source>
        <dbReference type="SAM" id="SignalP"/>
    </source>
</evidence>
<evidence type="ECO:0000259" key="6">
    <source>
        <dbReference type="Pfam" id="PF00496"/>
    </source>
</evidence>
<keyword evidence="2" id="KW-0813">Transport</keyword>
<reference evidence="7 8" key="1">
    <citation type="journal article" date="2016" name="Genome Announc.">
        <title>Whole-Genome Sequence of Rummeliibacillus stabekisii Strain PP9 Isolated from Antarctic Soil.</title>
        <authorList>
            <person name="da Mota F.F."/>
            <person name="Vollu R.E."/>
            <person name="Jurelevicius D."/>
            <person name="Seldin L."/>
        </authorList>
    </citation>
    <scope>NUCLEOTIDE SEQUENCE [LARGE SCALE GENOMIC DNA]</scope>
    <source>
        <strain evidence="7 8">PP9</strain>
    </source>
</reference>
<dbReference type="GO" id="GO:0043190">
    <property type="term" value="C:ATP-binding cassette (ABC) transporter complex"/>
    <property type="evidence" value="ECO:0007669"/>
    <property type="project" value="InterPro"/>
</dbReference>
<dbReference type="InterPro" id="IPR039424">
    <property type="entry name" value="SBP_5"/>
</dbReference>
<dbReference type="Pfam" id="PF00496">
    <property type="entry name" value="SBP_bac_5"/>
    <property type="match status" value="1"/>
</dbReference>
<comment type="similarity">
    <text evidence="1">Belongs to the bacterial solute-binding protein 5 family.</text>
</comment>
<gene>
    <name evidence="7" type="ORF">ATY39_08860</name>
</gene>
<dbReference type="PROSITE" id="PS51257">
    <property type="entry name" value="PROKAR_LIPOPROTEIN"/>
    <property type="match status" value="1"/>
</dbReference>
<dbReference type="InterPro" id="IPR030678">
    <property type="entry name" value="Peptide/Ni-bd"/>
</dbReference>
<dbReference type="Gene3D" id="3.40.190.10">
    <property type="entry name" value="Periplasmic binding protein-like II"/>
    <property type="match status" value="1"/>
</dbReference>
<dbReference type="CDD" id="cd08510">
    <property type="entry name" value="PBP2_Lactococcal_OppA_like"/>
    <property type="match status" value="1"/>
</dbReference>
<sequence length="602" mass="67089">MKKRSRLLLTVLAALLLVLAACSGNGDTSKDTGKDSGGKAPEKVDTSKFPLTQENNDEAIKGGTLKVGLQSDGPFKGMFLYELYEDAYDAEILAYTSNSLFPTKEDFLLDDTGLGKLSVDEGAKKATITIQKDVKWSDGKPFTADDVIYPYLIIGNKDYTGVRYDANFQNIVGAKEYHAGKAKDISGIKKVDDHTVEISFHKISPAIYSGGDGLWGYAAPKHQLKDIAIKDLQKSDAVRKNPVTLGAFVINKIVKGESVEMVANKNYWKGQPKIDKVVISTVSSATAAEAMKTGKFDVLAPNYPANDYSAIKDLNNITVLGRPELAYSYIGFKQGKWDSKKGEVVVDENAKLSDPNLRKAIAYGMDVETVAEQYYEGLRSRGNSLIPPVFSAYYDDTLEGYKYDPEKAKKLLDDAGYKDKDNDGYREDKDGKPLTINLAGMAGSDKDNKIVQYYIQNWKEVGLKVELTTGRLIEFNAFYDKVKADDKDIDMYMAAWGTGTDPSPIGLYSKKASFNYARWTTPELEKQLEAIDSKEALDNDYRAEAFRKWQETMYEDAVTVPTYFRTELIPVNKRVKNWSIDYLSKITLEQVELTADEPIKNQ</sequence>
<dbReference type="PIRSF" id="PIRSF002741">
    <property type="entry name" value="MppA"/>
    <property type="match status" value="1"/>
</dbReference>
<dbReference type="GO" id="GO:1904680">
    <property type="term" value="F:peptide transmembrane transporter activity"/>
    <property type="evidence" value="ECO:0007669"/>
    <property type="project" value="TreeGrafter"/>
</dbReference>
<dbReference type="SUPFAM" id="SSF53850">
    <property type="entry name" value="Periplasmic binding protein-like II"/>
    <property type="match status" value="1"/>
</dbReference>